<dbReference type="AlphaFoldDB" id="A0A060X2D7"/>
<reference evidence="3" key="1">
    <citation type="journal article" date="2014" name="Nat. Commun.">
        <title>The rainbow trout genome provides novel insights into evolution after whole-genome duplication in vertebrates.</title>
        <authorList>
            <person name="Berthelot C."/>
            <person name="Brunet F."/>
            <person name="Chalopin D."/>
            <person name="Juanchich A."/>
            <person name="Bernard M."/>
            <person name="Noel B."/>
            <person name="Bento P."/>
            <person name="Da Silva C."/>
            <person name="Labadie K."/>
            <person name="Alberti A."/>
            <person name="Aury J.M."/>
            <person name="Louis A."/>
            <person name="Dehais P."/>
            <person name="Bardou P."/>
            <person name="Montfort J."/>
            <person name="Klopp C."/>
            <person name="Cabau C."/>
            <person name="Gaspin C."/>
            <person name="Thorgaard G.H."/>
            <person name="Boussaha M."/>
            <person name="Quillet E."/>
            <person name="Guyomard R."/>
            <person name="Galiana D."/>
            <person name="Bobe J."/>
            <person name="Volff J.N."/>
            <person name="Genet C."/>
            <person name="Wincker P."/>
            <person name="Jaillon O."/>
            <person name="Roest Crollius H."/>
            <person name="Guiguen Y."/>
        </authorList>
    </citation>
    <scope>NUCLEOTIDE SEQUENCE [LARGE SCALE GENOMIC DNA]</scope>
</reference>
<dbReference type="InterPro" id="IPR013320">
    <property type="entry name" value="ConA-like_dom_sf"/>
</dbReference>
<dbReference type="PANTHER" id="PTHR15036:SF85">
    <property type="entry name" value="SP2353, ISOFORM A"/>
    <property type="match status" value="1"/>
</dbReference>
<dbReference type="SMART" id="SM00282">
    <property type="entry name" value="LamG"/>
    <property type="match status" value="1"/>
</dbReference>
<dbReference type="GO" id="GO:0016020">
    <property type="term" value="C:membrane"/>
    <property type="evidence" value="ECO:0007669"/>
    <property type="project" value="UniProtKB-SubCell"/>
</dbReference>
<proteinExistence type="predicted"/>
<dbReference type="PANTHER" id="PTHR15036">
    <property type="entry name" value="PIKACHURIN-LIKE PROTEIN"/>
    <property type="match status" value="1"/>
</dbReference>
<dbReference type="InterPro" id="IPR050372">
    <property type="entry name" value="Neurexin-related_CASP"/>
</dbReference>
<evidence type="ECO:0000256" key="1">
    <source>
        <dbReference type="PROSITE-ProRule" id="PRU00122"/>
    </source>
</evidence>
<organism evidence="3 4">
    <name type="scientific">Oncorhynchus mykiss</name>
    <name type="common">Rainbow trout</name>
    <name type="synonym">Salmo gairdneri</name>
    <dbReference type="NCBI Taxonomy" id="8022"/>
    <lineage>
        <taxon>Eukaryota</taxon>
        <taxon>Metazoa</taxon>
        <taxon>Chordata</taxon>
        <taxon>Craniata</taxon>
        <taxon>Vertebrata</taxon>
        <taxon>Euteleostomi</taxon>
        <taxon>Actinopterygii</taxon>
        <taxon>Neopterygii</taxon>
        <taxon>Teleostei</taxon>
        <taxon>Protacanthopterygii</taxon>
        <taxon>Salmoniformes</taxon>
        <taxon>Salmonidae</taxon>
        <taxon>Salmoninae</taxon>
        <taxon>Oncorhynchus</taxon>
    </lineage>
</organism>
<evidence type="ECO:0000313" key="3">
    <source>
        <dbReference type="EMBL" id="CDQ73412.1"/>
    </source>
</evidence>
<dbReference type="CDD" id="cd00110">
    <property type="entry name" value="LamG"/>
    <property type="match status" value="1"/>
</dbReference>
<dbReference type="STRING" id="8022.A0A060X2D7"/>
<protein>
    <recommendedName>
        <fullName evidence="2">Laminin G domain-containing protein</fullName>
    </recommendedName>
</protein>
<evidence type="ECO:0000259" key="2">
    <source>
        <dbReference type="PROSITE" id="PS50025"/>
    </source>
</evidence>
<dbReference type="InterPro" id="IPR001791">
    <property type="entry name" value="Laminin_G"/>
</dbReference>
<name>A0A060X2D7_ONCMY</name>
<reference evidence="3" key="2">
    <citation type="submission" date="2014-03" db="EMBL/GenBank/DDBJ databases">
        <authorList>
            <person name="Genoscope - CEA"/>
        </authorList>
    </citation>
    <scope>NUCLEOTIDE SEQUENCE</scope>
</reference>
<comment type="caution">
    <text evidence="1">Lacks conserved residue(s) required for the propagation of feature annotation.</text>
</comment>
<sequence>MATYRKLKCCVFYNVFIDAPIEYAAQFYDNGYLALPKTIFPRSGPDAPETIEMELKVNTSSKEGLILWQGVELGDQGKGKDFISLGLQNGHLVFSYQLGSGESQIQSREPINDGRWHKVTAVRTGKQGYIQIDGAAIQRGQSQGKSIMVNTKGNVYLGGAPDISAMTGGKFSSGLTGCVRNLSLMNARPGDQPARPIELQAAAENGINYSSQTNDRRFIVRHIRWNILADSSVGL</sequence>
<dbReference type="SUPFAM" id="SSF49899">
    <property type="entry name" value="Concanavalin A-like lectins/glucanases"/>
    <property type="match status" value="1"/>
</dbReference>
<accession>A0A060X2D7</accession>
<evidence type="ECO:0000313" key="4">
    <source>
        <dbReference type="Proteomes" id="UP000193380"/>
    </source>
</evidence>
<dbReference type="PaxDb" id="8022-A0A060X2D7"/>
<dbReference type="EMBL" id="FR904901">
    <property type="protein sequence ID" value="CDQ73412.1"/>
    <property type="molecule type" value="Genomic_DNA"/>
</dbReference>
<dbReference type="Pfam" id="PF00054">
    <property type="entry name" value="Laminin_G_1"/>
    <property type="match status" value="1"/>
</dbReference>
<dbReference type="Proteomes" id="UP000193380">
    <property type="component" value="Unassembled WGS sequence"/>
</dbReference>
<feature type="domain" description="Laminin G" evidence="2">
    <location>
        <begin position="22"/>
        <end position="213"/>
    </location>
</feature>
<dbReference type="Gene3D" id="2.60.120.200">
    <property type="match status" value="1"/>
</dbReference>
<dbReference type="PROSITE" id="PS50025">
    <property type="entry name" value="LAM_G_DOMAIN"/>
    <property type="match status" value="1"/>
</dbReference>
<gene>
    <name evidence="3" type="ORF">GSONMT00062789001</name>
</gene>